<evidence type="ECO:0000313" key="3">
    <source>
        <dbReference type="Proteomes" id="UP000823388"/>
    </source>
</evidence>
<feature type="region of interest" description="Disordered" evidence="1">
    <location>
        <begin position="58"/>
        <end position="91"/>
    </location>
</feature>
<name>A0A8T0SV97_PANVG</name>
<proteinExistence type="predicted"/>
<organism evidence="2 3">
    <name type="scientific">Panicum virgatum</name>
    <name type="common">Blackwell switchgrass</name>
    <dbReference type="NCBI Taxonomy" id="38727"/>
    <lineage>
        <taxon>Eukaryota</taxon>
        <taxon>Viridiplantae</taxon>
        <taxon>Streptophyta</taxon>
        <taxon>Embryophyta</taxon>
        <taxon>Tracheophyta</taxon>
        <taxon>Spermatophyta</taxon>
        <taxon>Magnoliopsida</taxon>
        <taxon>Liliopsida</taxon>
        <taxon>Poales</taxon>
        <taxon>Poaceae</taxon>
        <taxon>PACMAD clade</taxon>
        <taxon>Panicoideae</taxon>
        <taxon>Panicodae</taxon>
        <taxon>Paniceae</taxon>
        <taxon>Panicinae</taxon>
        <taxon>Panicum</taxon>
        <taxon>Panicum sect. Hiantes</taxon>
    </lineage>
</organism>
<evidence type="ECO:0000256" key="1">
    <source>
        <dbReference type="SAM" id="MobiDB-lite"/>
    </source>
</evidence>
<dbReference type="EMBL" id="CM029045">
    <property type="protein sequence ID" value="KAG2602770.1"/>
    <property type="molecule type" value="Genomic_DNA"/>
</dbReference>
<feature type="compositionally biased region" description="Low complexity" evidence="1">
    <location>
        <begin position="71"/>
        <end position="91"/>
    </location>
</feature>
<dbReference type="Proteomes" id="UP000823388">
    <property type="component" value="Chromosome 5K"/>
</dbReference>
<dbReference type="AlphaFoldDB" id="A0A8T0SV97"/>
<accession>A0A8T0SV97</accession>
<keyword evidence="3" id="KW-1185">Reference proteome</keyword>
<comment type="caution">
    <text evidence="2">The sequence shown here is derived from an EMBL/GenBank/DDBJ whole genome shotgun (WGS) entry which is preliminary data.</text>
</comment>
<gene>
    <name evidence="2" type="ORF">PVAP13_5KG707150</name>
</gene>
<protein>
    <submittedName>
        <fullName evidence="2">Uncharacterized protein</fullName>
    </submittedName>
</protein>
<evidence type="ECO:0000313" key="2">
    <source>
        <dbReference type="EMBL" id="KAG2602770.1"/>
    </source>
</evidence>
<reference evidence="2" key="1">
    <citation type="submission" date="2020-05" db="EMBL/GenBank/DDBJ databases">
        <title>WGS assembly of Panicum virgatum.</title>
        <authorList>
            <person name="Lovell J.T."/>
            <person name="Jenkins J."/>
            <person name="Shu S."/>
            <person name="Juenger T.E."/>
            <person name="Schmutz J."/>
        </authorList>
    </citation>
    <scope>NUCLEOTIDE SEQUENCE</scope>
    <source>
        <strain evidence="2">AP13</strain>
    </source>
</reference>
<sequence length="167" mass="17092">MPIASHLRQAYLRRSPPPAFAIPPQTASSASAAMGNALPQPAASPARWAELICAAGGANPRGRRRSPAPPSGALAGLAPPPSAGRSSATAAAGSRSHMWELSATFQPVLLYGPRPRPLACAAPAHSHRACPPMPRPRFLHAPLGPARAAGWSSLAAAAHGSCPHCYE</sequence>